<dbReference type="PANTHER" id="PTHR47099">
    <property type="entry name" value="METHYLCOBAMIDE:COM METHYLTRANSFERASE MTBA"/>
    <property type="match status" value="1"/>
</dbReference>
<feature type="domain" description="Uroporphyrinogen decarboxylase (URO-D)" evidence="1">
    <location>
        <begin position="3"/>
        <end position="341"/>
    </location>
</feature>
<organism evidence="2 3">
    <name type="scientific">Desulfomonile tiedjei</name>
    <dbReference type="NCBI Taxonomy" id="2358"/>
    <lineage>
        <taxon>Bacteria</taxon>
        <taxon>Pseudomonadati</taxon>
        <taxon>Thermodesulfobacteriota</taxon>
        <taxon>Desulfomonilia</taxon>
        <taxon>Desulfomonilales</taxon>
        <taxon>Desulfomonilaceae</taxon>
        <taxon>Desulfomonile</taxon>
    </lineage>
</organism>
<name>A0A9D6V5V2_9BACT</name>
<dbReference type="InterPro" id="IPR000257">
    <property type="entry name" value="Uroporphyrinogen_deCOase"/>
</dbReference>
<evidence type="ECO:0000313" key="3">
    <source>
        <dbReference type="Proteomes" id="UP000807825"/>
    </source>
</evidence>
<gene>
    <name evidence="2" type="ORF">HY912_16905</name>
</gene>
<dbReference type="PANTHER" id="PTHR47099:SF1">
    <property type="entry name" value="METHYLCOBAMIDE:COM METHYLTRANSFERASE MTBA"/>
    <property type="match status" value="1"/>
</dbReference>
<dbReference type="InterPro" id="IPR052024">
    <property type="entry name" value="Methanogen_methyltrans"/>
</dbReference>
<accession>A0A9D6V5V2</accession>
<dbReference type="GO" id="GO:0004853">
    <property type="term" value="F:uroporphyrinogen decarboxylase activity"/>
    <property type="evidence" value="ECO:0007669"/>
    <property type="project" value="InterPro"/>
</dbReference>
<dbReference type="Gene3D" id="3.20.20.210">
    <property type="match status" value="1"/>
</dbReference>
<dbReference type="EMBL" id="JACRDE010000441">
    <property type="protein sequence ID" value="MBI5251170.1"/>
    <property type="molecule type" value="Genomic_DNA"/>
</dbReference>
<comment type="caution">
    <text evidence="2">The sequence shown here is derived from an EMBL/GenBank/DDBJ whole genome shotgun (WGS) entry which is preliminary data.</text>
</comment>
<protein>
    <submittedName>
        <fullName evidence="2">Uroporphyrinogen decarboxylase family protein</fullName>
    </submittedName>
</protein>
<reference evidence="2" key="1">
    <citation type="submission" date="2020-07" db="EMBL/GenBank/DDBJ databases">
        <title>Huge and variable diversity of episymbiotic CPR bacteria and DPANN archaea in groundwater ecosystems.</title>
        <authorList>
            <person name="He C.Y."/>
            <person name="Keren R."/>
            <person name="Whittaker M."/>
            <person name="Farag I.F."/>
            <person name="Doudna J."/>
            <person name="Cate J.H.D."/>
            <person name="Banfield J.F."/>
        </authorList>
    </citation>
    <scope>NUCLEOTIDE SEQUENCE</scope>
    <source>
        <strain evidence="2">NC_groundwater_1664_Pr3_B-0.1um_52_9</strain>
    </source>
</reference>
<dbReference type="Proteomes" id="UP000807825">
    <property type="component" value="Unassembled WGS sequence"/>
</dbReference>
<sequence>MTPLERVATTLQHKEPDRVPVAPLVCGAARRVYGVTYAEWSLDGEIQAKSMIQAQDLIGFDGMLTLVDLSVEAADFGQEMVYPTEDTAHPNYDNPWVKNPDYYEKIERIDPAKTPRMKEMIKYCDILMTERGSTVPVMGFVYGPLGILSMMRGAENLFRDCMKNKEQVIKGMEVVTDVLVDYIRLMAKTGVHGIVLDTLFASNTIMSKKLWKATEAPFTTRLADAIRESGSMVMVHNCGNGVHFDTQMEAMSPVAISFAYTPDGCKDMADAKAQWGDKTTLIGYISPAQYMYLGTPEQVKEECKKQIQELGKGGGFILATGCEFPPNGSLMNAIAMVEAAELYGRYPLT</sequence>
<dbReference type="CDD" id="cd03465">
    <property type="entry name" value="URO-D_like"/>
    <property type="match status" value="1"/>
</dbReference>
<dbReference type="SUPFAM" id="SSF51726">
    <property type="entry name" value="UROD/MetE-like"/>
    <property type="match status" value="1"/>
</dbReference>
<dbReference type="Pfam" id="PF01208">
    <property type="entry name" value="URO-D"/>
    <property type="match status" value="1"/>
</dbReference>
<dbReference type="InterPro" id="IPR038071">
    <property type="entry name" value="UROD/MetE-like_sf"/>
</dbReference>
<dbReference type="GO" id="GO:0006779">
    <property type="term" value="P:porphyrin-containing compound biosynthetic process"/>
    <property type="evidence" value="ECO:0007669"/>
    <property type="project" value="InterPro"/>
</dbReference>
<evidence type="ECO:0000259" key="1">
    <source>
        <dbReference type="Pfam" id="PF01208"/>
    </source>
</evidence>
<evidence type="ECO:0000313" key="2">
    <source>
        <dbReference type="EMBL" id="MBI5251170.1"/>
    </source>
</evidence>
<dbReference type="AlphaFoldDB" id="A0A9D6V5V2"/>
<proteinExistence type="predicted"/>